<dbReference type="InterPro" id="IPR009072">
    <property type="entry name" value="Histone-fold"/>
</dbReference>
<dbReference type="GO" id="GO:0005669">
    <property type="term" value="C:transcription factor TFIID complex"/>
    <property type="evidence" value="ECO:0007669"/>
    <property type="project" value="TreeGrafter"/>
</dbReference>
<comment type="subcellular location">
    <subcellularLocation>
        <location evidence="1">Nucleus</location>
    </subcellularLocation>
</comment>
<name>A0A7S1VHH7_9EUKA</name>
<dbReference type="EMBL" id="HBGL01010110">
    <property type="protein sequence ID" value="CAD9300154.1"/>
    <property type="molecule type" value="Transcribed_RNA"/>
</dbReference>
<dbReference type="GO" id="GO:0000124">
    <property type="term" value="C:SAGA complex"/>
    <property type="evidence" value="ECO:0007669"/>
    <property type="project" value="TreeGrafter"/>
</dbReference>
<dbReference type="PANTHER" id="PTHR48068">
    <property type="entry name" value="TAF9 RNA POLYMERASE II, TATA BOX-BINDING PROTEIN (TBP)-ASSOCIATED FACTOR"/>
    <property type="match status" value="1"/>
</dbReference>
<dbReference type="Gene3D" id="1.10.20.10">
    <property type="entry name" value="Histone, subunit A"/>
    <property type="match status" value="1"/>
</dbReference>
<dbReference type="InterPro" id="IPR003162">
    <property type="entry name" value="TFIID-31"/>
</dbReference>
<reference evidence="6" key="1">
    <citation type="submission" date="2021-01" db="EMBL/GenBank/DDBJ databases">
        <authorList>
            <person name="Corre E."/>
            <person name="Pelletier E."/>
            <person name="Niang G."/>
            <person name="Scheremetjew M."/>
            <person name="Finn R."/>
            <person name="Kale V."/>
            <person name="Holt S."/>
            <person name="Cochrane G."/>
            <person name="Meng A."/>
            <person name="Brown T."/>
            <person name="Cohen L."/>
        </authorList>
    </citation>
    <scope>NUCLEOTIDE SEQUENCE</scope>
    <source>
        <strain evidence="6">ATCC 50979</strain>
    </source>
</reference>
<organism evidence="6">
    <name type="scientific">Sexangularia sp. CB-2014</name>
    <dbReference type="NCBI Taxonomy" id="1486929"/>
    <lineage>
        <taxon>Eukaryota</taxon>
        <taxon>Amoebozoa</taxon>
        <taxon>Tubulinea</taxon>
        <taxon>Elardia</taxon>
        <taxon>Arcellinida</taxon>
        <taxon>Arcellinida incertae sedis</taxon>
        <taxon>Sexangularia</taxon>
    </lineage>
</organism>
<accession>A0A7S1VHH7</accession>
<comment type="similarity">
    <text evidence="2">Belongs to the TAF9 family.</text>
</comment>
<keyword evidence="5" id="KW-0539">Nucleus</keyword>
<proteinExistence type="inferred from homology"/>
<dbReference type="PANTHER" id="PTHR48068:SF4">
    <property type="entry name" value="TATA-BOX BINDING PROTEIN ASSOCIATED FACTOR 9"/>
    <property type="match status" value="1"/>
</dbReference>
<dbReference type="GO" id="GO:0051123">
    <property type="term" value="P:RNA polymerase II preinitiation complex assembly"/>
    <property type="evidence" value="ECO:0007669"/>
    <property type="project" value="TreeGrafter"/>
</dbReference>
<evidence type="ECO:0000256" key="1">
    <source>
        <dbReference type="ARBA" id="ARBA00004123"/>
    </source>
</evidence>
<evidence type="ECO:0000313" key="6">
    <source>
        <dbReference type="EMBL" id="CAD9300154.1"/>
    </source>
</evidence>
<evidence type="ECO:0008006" key="7">
    <source>
        <dbReference type="Google" id="ProtNLM"/>
    </source>
</evidence>
<dbReference type="Pfam" id="PF02291">
    <property type="entry name" value="TFIID-31kDa"/>
    <property type="match status" value="1"/>
</dbReference>
<dbReference type="SUPFAM" id="SSF47113">
    <property type="entry name" value="Histone-fold"/>
    <property type="match status" value="1"/>
</dbReference>
<sequence>MSDEDFIMSTDVPRDAKIMSLLISSMGISEYDPRIIVQLLEFEYRLATELLSDAIQYADHSGRALVRSSDVKLAIAGRASQSYGVLPPRQVLLAAAADRNAVPLPLLPTRAGVISLPPLEFQAHPAPFALLD</sequence>
<dbReference type="GO" id="GO:0003713">
    <property type="term" value="F:transcription coactivator activity"/>
    <property type="evidence" value="ECO:0007669"/>
    <property type="project" value="TreeGrafter"/>
</dbReference>
<dbReference type="InterPro" id="IPR051431">
    <property type="entry name" value="TFIID_subunit_9"/>
</dbReference>
<dbReference type="GO" id="GO:0016251">
    <property type="term" value="F:RNA polymerase II general transcription initiation factor activity"/>
    <property type="evidence" value="ECO:0007669"/>
    <property type="project" value="TreeGrafter"/>
</dbReference>
<dbReference type="CDD" id="cd07979">
    <property type="entry name" value="HFD_TAF9"/>
    <property type="match status" value="1"/>
</dbReference>
<dbReference type="AlphaFoldDB" id="A0A7S1VHH7"/>
<keyword evidence="3" id="KW-0805">Transcription regulation</keyword>
<evidence type="ECO:0000256" key="3">
    <source>
        <dbReference type="ARBA" id="ARBA00023015"/>
    </source>
</evidence>
<dbReference type="GO" id="GO:0046982">
    <property type="term" value="F:protein heterodimerization activity"/>
    <property type="evidence" value="ECO:0007669"/>
    <property type="project" value="InterPro"/>
</dbReference>
<evidence type="ECO:0000256" key="2">
    <source>
        <dbReference type="ARBA" id="ARBA00007646"/>
    </source>
</evidence>
<evidence type="ECO:0000256" key="5">
    <source>
        <dbReference type="ARBA" id="ARBA00023242"/>
    </source>
</evidence>
<protein>
    <recommendedName>
        <fullName evidence="7">Transcription initiation factor TFIID subunit 9</fullName>
    </recommendedName>
</protein>
<keyword evidence="4" id="KW-0804">Transcription</keyword>
<evidence type="ECO:0000256" key="4">
    <source>
        <dbReference type="ARBA" id="ARBA00023163"/>
    </source>
</evidence>
<gene>
    <name evidence="6" type="ORF">SSP0437_LOCUS7847</name>
</gene>